<sequence>MERPPPMKVDDDITTNKLVIEESVVETPHSEMVDMRHSCPQVKPAVHMRDAAICRLDAAACKRDTAVRE</sequence>
<dbReference type="WBParaSite" id="nRc.2.0.1.t05928-RA">
    <property type="protein sequence ID" value="nRc.2.0.1.t05928-RA"/>
    <property type="gene ID" value="nRc.2.0.1.g05928"/>
</dbReference>
<proteinExistence type="predicted"/>
<dbReference type="AlphaFoldDB" id="A0A915HWX7"/>
<organism evidence="1 2">
    <name type="scientific">Romanomermis culicivorax</name>
    <name type="common">Nematode worm</name>
    <dbReference type="NCBI Taxonomy" id="13658"/>
    <lineage>
        <taxon>Eukaryota</taxon>
        <taxon>Metazoa</taxon>
        <taxon>Ecdysozoa</taxon>
        <taxon>Nematoda</taxon>
        <taxon>Enoplea</taxon>
        <taxon>Dorylaimia</taxon>
        <taxon>Mermithida</taxon>
        <taxon>Mermithoidea</taxon>
        <taxon>Mermithidae</taxon>
        <taxon>Romanomermis</taxon>
    </lineage>
</organism>
<evidence type="ECO:0000313" key="2">
    <source>
        <dbReference type="WBParaSite" id="nRc.2.0.1.t05928-RA"/>
    </source>
</evidence>
<reference evidence="2" key="1">
    <citation type="submission" date="2022-11" db="UniProtKB">
        <authorList>
            <consortium name="WormBaseParasite"/>
        </authorList>
    </citation>
    <scope>IDENTIFICATION</scope>
</reference>
<dbReference type="Proteomes" id="UP000887565">
    <property type="component" value="Unplaced"/>
</dbReference>
<keyword evidence="1" id="KW-1185">Reference proteome</keyword>
<name>A0A915HWX7_ROMCU</name>
<evidence type="ECO:0000313" key="1">
    <source>
        <dbReference type="Proteomes" id="UP000887565"/>
    </source>
</evidence>
<accession>A0A915HWX7</accession>
<protein>
    <submittedName>
        <fullName evidence="2">Uncharacterized protein</fullName>
    </submittedName>
</protein>